<evidence type="ECO:0000256" key="2">
    <source>
        <dbReference type="ARBA" id="ARBA00007599"/>
    </source>
</evidence>
<dbReference type="GO" id="GO:0005524">
    <property type="term" value="F:ATP binding"/>
    <property type="evidence" value="ECO:0007669"/>
    <property type="project" value="UniProtKB-KW"/>
</dbReference>
<organism evidence="11 12">
    <name type="scientific">Salipaludibacillus neizhouensis</name>
    <dbReference type="NCBI Taxonomy" id="885475"/>
    <lineage>
        <taxon>Bacteria</taxon>
        <taxon>Bacillati</taxon>
        <taxon>Bacillota</taxon>
        <taxon>Bacilli</taxon>
        <taxon>Bacillales</taxon>
        <taxon>Bacillaceae</taxon>
    </lineage>
</organism>
<dbReference type="GO" id="GO:0046872">
    <property type="term" value="F:metal ion binding"/>
    <property type="evidence" value="ECO:0007669"/>
    <property type="project" value="UniProtKB-KW"/>
</dbReference>
<accession>A0A3A9K5G9</accession>
<keyword evidence="7" id="KW-0547">Nucleotide-binding</keyword>
<dbReference type="GO" id="GO:0005737">
    <property type="term" value="C:cytoplasm"/>
    <property type="evidence" value="ECO:0007669"/>
    <property type="project" value="UniProtKB-SubCell"/>
</dbReference>
<evidence type="ECO:0000256" key="7">
    <source>
        <dbReference type="ARBA" id="ARBA00022741"/>
    </source>
</evidence>
<evidence type="ECO:0000313" key="12">
    <source>
        <dbReference type="Proteomes" id="UP000281498"/>
    </source>
</evidence>
<evidence type="ECO:0000256" key="3">
    <source>
        <dbReference type="ARBA" id="ARBA00019010"/>
    </source>
</evidence>
<keyword evidence="4" id="KW-0963">Cytoplasm</keyword>
<dbReference type="FunFam" id="3.40.50.300:FF:000777">
    <property type="entry name" value="tRNA (N6-adenosine(37)-N6)-threonylcarbamoyltransferase complex ATPase TsaE"/>
    <property type="match status" value="1"/>
</dbReference>
<comment type="subcellular location">
    <subcellularLocation>
        <location evidence="1">Cytoplasm</location>
    </subcellularLocation>
</comment>
<keyword evidence="6" id="KW-0479">Metal-binding</keyword>
<dbReference type="GO" id="GO:0016740">
    <property type="term" value="F:transferase activity"/>
    <property type="evidence" value="ECO:0007669"/>
    <property type="project" value="UniProtKB-KW"/>
</dbReference>
<evidence type="ECO:0000256" key="4">
    <source>
        <dbReference type="ARBA" id="ARBA00022490"/>
    </source>
</evidence>
<dbReference type="SUPFAM" id="SSF52540">
    <property type="entry name" value="P-loop containing nucleoside triphosphate hydrolases"/>
    <property type="match status" value="1"/>
</dbReference>
<dbReference type="InterPro" id="IPR027417">
    <property type="entry name" value="P-loop_NTPase"/>
</dbReference>
<evidence type="ECO:0000256" key="9">
    <source>
        <dbReference type="ARBA" id="ARBA00022842"/>
    </source>
</evidence>
<dbReference type="EMBL" id="PDOE01000028">
    <property type="protein sequence ID" value="RKL64923.1"/>
    <property type="molecule type" value="Genomic_DNA"/>
</dbReference>
<dbReference type="InterPro" id="IPR003442">
    <property type="entry name" value="T6A_TsaE"/>
</dbReference>
<comment type="similarity">
    <text evidence="2">Belongs to the TsaE family.</text>
</comment>
<dbReference type="NCBIfam" id="TIGR00150">
    <property type="entry name" value="T6A_YjeE"/>
    <property type="match status" value="1"/>
</dbReference>
<evidence type="ECO:0000256" key="1">
    <source>
        <dbReference type="ARBA" id="ARBA00004496"/>
    </source>
</evidence>
<dbReference type="OrthoDB" id="9815896at2"/>
<dbReference type="PANTHER" id="PTHR33540">
    <property type="entry name" value="TRNA THREONYLCARBAMOYLADENOSINE BIOSYNTHESIS PROTEIN TSAE"/>
    <property type="match status" value="1"/>
</dbReference>
<dbReference type="Gene3D" id="3.40.50.300">
    <property type="entry name" value="P-loop containing nucleotide triphosphate hydrolases"/>
    <property type="match status" value="1"/>
</dbReference>
<dbReference type="RefSeq" id="WP_110939272.1">
    <property type="nucleotide sequence ID" value="NZ_NJAW01000037.1"/>
</dbReference>
<evidence type="ECO:0000256" key="8">
    <source>
        <dbReference type="ARBA" id="ARBA00022840"/>
    </source>
</evidence>
<evidence type="ECO:0000313" key="11">
    <source>
        <dbReference type="EMBL" id="RKL64923.1"/>
    </source>
</evidence>
<keyword evidence="5" id="KW-0819">tRNA processing</keyword>
<name>A0A3A9K5G9_9BACI</name>
<keyword evidence="12" id="KW-1185">Reference proteome</keyword>
<dbReference type="AlphaFoldDB" id="A0A3A9K5G9"/>
<keyword evidence="11" id="KW-0808">Transferase</keyword>
<evidence type="ECO:0000256" key="5">
    <source>
        <dbReference type="ARBA" id="ARBA00022694"/>
    </source>
</evidence>
<dbReference type="Proteomes" id="UP000281498">
    <property type="component" value="Unassembled WGS sequence"/>
</dbReference>
<proteinExistence type="inferred from homology"/>
<reference evidence="11 12" key="1">
    <citation type="submission" date="2017-10" db="EMBL/GenBank/DDBJ databases">
        <title>Bacillus sp. nov., a halophilic bacterium isolated from a Keqin Lake.</title>
        <authorList>
            <person name="Wang H."/>
        </authorList>
    </citation>
    <scope>NUCLEOTIDE SEQUENCE [LARGE SCALE GENOMIC DNA]</scope>
    <source>
        <strain evidence="11 12">KCTC 13187</strain>
    </source>
</reference>
<keyword evidence="9" id="KW-0460">Magnesium</keyword>
<dbReference type="Pfam" id="PF02367">
    <property type="entry name" value="TsaE"/>
    <property type="match status" value="1"/>
</dbReference>
<keyword evidence="8" id="KW-0067">ATP-binding</keyword>
<gene>
    <name evidence="11" type="ORF">CR203_23495</name>
</gene>
<sequence>MNQKWTRTTYNPEETDGFARSLGTLLKANDVLTLEGDLGTGKTTFTKGLARAIGVTKTVNSPTFTIMKEYKGRLALYHMDAYRIEDDMEDLGLDEYFEGDGVTVVEWPKVIGDQLPGERLDIHIEYGKELDSRVFRFHAHGQRYEKLCEELFQL</sequence>
<comment type="caution">
    <text evidence="11">The sequence shown here is derived from an EMBL/GenBank/DDBJ whole genome shotgun (WGS) entry which is preliminary data.</text>
</comment>
<evidence type="ECO:0000256" key="10">
    <source>
        <dbReference type="ARBA" id="ARBA00032441"/>
    </source>
</evidence>
<dbReference type="GO" id="GO:0002949">
    <property type="term" value="P:tRNA threonylcarbamoyladenosine modification"/>
    <property type="evidence" value="ECO:0007669"/>
    <property type="project" value="InterPro"/>
</dbReference>
<evidence type="ECO:0000256" key="6">
    <source>
        <dbReference type="ARBA" id="ARBA00022723"/>
    </source>
</evidence>
<protein>
    <recommendedName>
        <fullName evidence="3">tRNA threonylcarbamoyladenosine biosynthesis protein TsaE</fullName>
    </recommendedName>
    <alternativeName>
        <fullName evidence="10">t(6)A37 threonylcarbamoyladenosine biosynthesis protein TsaE</fullName>
    </alternativeName>
</protein>
<dbReference type="PANTHER" id="PTHR33540:SF2">
    <property type="entry name" value="TRNA THREONYLCARBAMOYLADENOSINE BIOSYNTHESIS PROTEIN TSAE"/>
    <property type="match status" value="1"/>
</dbReference>